<name>A0AAI9G3Y6_STEMA</name>
<protein>
    <submittedName>
        <fullName evidence="1">Uncharacterized protein</fullName>
    </submittedName>
</protein>
<reference evidence="1" key="1">
    <citation type="submission" date="2023-08" db="EMBL/GenBank/DDBJ databases">
        <authorList>
            <consortium name="Clinical and Environmental Microbiology Branch: Whole genome sequencing antimicrobial resistance pathogens in the healthcare setting"/>
        </authorList>
    </citation>
    <scope>NUCLEOTIDE SEQUENCE</scope>
    <source>
        <strain evidence="1">2023CJ-00293</strain>
    </source>
</reference>
<comment type="caution">
    <text evidence="1">The sequence shown here is derived from an EMBL/GenBank/DDBJ whole genome shotgun (WGS) entry which is preliminary data.</text>
</comment>
<sequence>MADQLLSAASTRAPSALGGEARHVALNRSHAELHSVALAADQPFGSQLNFGSVNGSRVGENIVVAAGDGQHEMVAIVITAQGSMKATSGHGPGAVGDVVHCTAECGKSSASSVASDQLLTAAIDHREVGRQLASMSGVELDSITSQDARLWEARGQALQALAAGDMDAALRTMGMASSRMMDRDEAWEIASNAVAVRIAAGWTRDMLDSSTEAGRAPCGRGYYLFCSGAIAVCYFPMVCITDMNGRGYHFHIAQDLLNERDPSPYAIRRPTVPQQLEMFR</sequence>
<evidence type="ECO:0000313" key="1">
    <source>
        <dbReference type="EMBL" id="EKZ1926234.1"/>
    </source>
</evidence>
<dbReference type="RefSeq" id="WP_158230168.1">
    <property type="nucleotide sequence ID" value="NZ_CP182416.1"/>
</dbReference>
<dbReference type="EMBL" id="ABLTIR010000016">
    <property type="protein sequence ID" value="EKZ1926234.1"/>
    <property type="molecule type" value="Genomic_DNA"/>
</dbReference>
<gene>
    <name evidence="1" type="ORF">REH87_001223</name>
</gene>
<proteinExistence type="predicted"/>
<dbReference type="AlphaFoldDB" id="A0AAI9G3Y6"/>
<accession>A0AAI9G3Y6</accession>
<evidence type="ECO:0000313" key="2">
    <source>
        <dbReference type="Proteomes" id="UP001225498"/>
    </source>
</evidence>
<dbReference type="Proteomes" id="UP001225498">
    <property type="component" value="Unassembled WGS sequence"/>
</dbReference>
<organism evidence="1 2">
    <name type="scientific">Stenotrophomonas maltophilia</name>
    <name type="common">Pseudomonas maltophilia</name>
    <name type="synonym">Xanthomonas maltophilia</name>
    <dbReference type="NCBI Taxonomy" id="40324"/>
    <lineage>
        <taxon>Bacteria</taxon>
        <taxon>Pseudomonadati</taxon>
        <taxon>Pseudomonadota</taxon>
        <taxon>Gammaproteobacteria</taxon>
        <taxon>Lysobacterales</taxon>
        <taxon>Lysobacteraceae</taxon>
        <taxon>Stenotrophomonas</taxon>
        <taxon>Stenotrophomonas maltophilia group</taxon>
    </lineage>
</organism>